<dbReference type="EMBL" id="FNHF01000007">
    <property type="protein sequence ID" value="SDN01511.1"/>
    <property type="molecule type" value="Genomic_DNA"/>
</dbReference>
<evidence type="ECO:0000256" key="2">
    <source>
        <dbReference type="ARBA" id="ARBA00022475"/>
    </source>
</evidence>
<dbReference type="GO" id="GO:0005436">
    <property type="term" value="F:sodium:phosphate symporter activity"/>
    <property type="evidence" value="ECO:0007669"/>
    <property type="project" value="InterPro"/>
</dbReference>
<keyword evidence="8" id="KW-1185">Reference proteome</keyword>
<evidence type="ECO:0000256" key="5">
    <source>
        <dbReference type="ARBA" id="ARBA00023136"/>
    </source>
</evidence>
<feature type="transmembrane region" description="Helical" evidence="6">
    <location>
        <begin position="47"/>
        <end position="72"/>
    </location>
</feature>
<dbReference type="AlphaFoldDB" id="A0A1G9XY91"/>
<dbReference type="RefSeq" id="WP_074600969.1">
    <property type="nucleotide sequence ID" value="NZ_FNHF01000007.1"/>
</dbReference>
<name>A0A1G9XY91_9BACI</name>
<dbReference type="InterPro" id="IPR003841">
    <property type="entry name" value="Na/Pi_transpt"/>
</dbReference>
<dbReference type="NCBIfam" id="NF037997">
    <property type="entry name" value="Na_Pi_symport"/>
    <property type="match status" value="1"/>
</dbReference>
<feature type="transmembrane region" description="Helical" evidence="6">
    <location>
        <begin position="275"/>
        <end position="294"/>
    </location>
</feature>
<accession>A0A1G9XY91</accession>
<sequence>MADLLSLSAVFLMLFFLGFQVLRTGLYHVAFQKVESLLAGMTKNHYVGILTGLLATAVLQSSSLIMVLTISFVSVGLMTFKQSLGIILGANIGTTATGELLAFSHYIPEWTFVVIGAILLFSNIKVLFGAGTILFGIGSIFIALDGFESLAPLIVELPILEDAIMFTHLNPEAGVIIGMVFSGAIQSSSATTGITMSFLNEGLISMAASIAIVLGANIGTCLTAVLAALGTGKQAVLTAMAHVWFNLFSVLLFLPFLTGLTGFAETLSSYPIKQLAHIAVLFNVASVLLFLPFIGPFEKFIIRFHDK</sequence>
<feature type="transmembrane region" description="Helical" evidence="6">
    <location>
        <begin position="84"/>
        <end position="104"/>
    </location>
</feature>
<evidence type="ECO:0000256" key="4">
    <source>
        <dbReference type="ARBA" id="ARBA00022989"/>
    </source>
</evidence>
<dbReference type="Proteomes" id="UP000182347">
    <property type="component" value="Unassembled WGS sequence"/>
</dbReference>
<dbReference type="GO" id="GO:0005886">
    <property type="term" value="C:plasma membrane"/>
    <property type="evidence" value="ECO:0007669"/>
    <property type="project" value="UniProtKB-SubCell"/>
</dbReference>
<keyword evidence="2" id="KW-1003">Cell membrane</keyword>
<dbReference type="Pfam" id="PF02690">
    <property type="entry name" value="Na_Pi_cotrans"/>
    <property type="match status" value="2"/>
</dbReference>
<comment type="subcellular location">
    <subcellularLocation>
        <location evidence="1">Cell membrane</location>
        <topology evidence="1">Multi-pass membrane protein</topology>
    </subcellularLocation>
</comment>
<evidence type="ECO:0000256" key="6">
    <source>
        <dbReference type="SAM" id="Phobius"/>
    </source>
</evidence>
<dbReference type="NCBIfam" id="TIGR00704">
    <property type="entry name" value="NaPi_cotrn_rel"/>
    <property type="match status" value="1"/>
</dbReference>
<dbReference type="PANTHER" id="PTHR10010:SF46">
    <property type="entry name" value="SODIUM-DEPENDENT PHOSPHATE TRANSPORT PROTEIN 2B"/>
    <property type="match status" value="1"/>
</dbReference>
<evidence type="ECO:0000256" key="1">
    <source>
        <dbReference type="ARBA" id="ARBA00004651"/>
    </source>
</evidence>
<keyword evidence="3 6" id="KW-0812">Transmembrane</keyword>
<dbReference type="InterPro" id="IPR004633">
    <property type="entry name" value="NaPi_cotrn-rel/YqeW-like"/>
</dbReference>
<evidence type="ECO:0000256" key="3">
    <source>
        <dbReference type="ARBA" id="ARBA00022692"/>
    </source>
</evidence>
<protein>
    <submittedName>
        <fullName evidence="7">Phosphate:Na+ symporter</fullName>
    </submittedName>
</protein>
<feature type="transmembrane region" description="Helical" evidence="6">
    <location>
        <begin position="241"/>
        <end position="263"/>
    </location>
</feature>
<proteinExistence type="predicted"/>
<evidence type="ECO:0000313" key="8">
    <source>
        <dbReference type="Proteomes" id="UP000182347"/>
    </source>
</evidence>
<keyword evidence="4 6" id="KW-1133">Transmembrane helix</keyword>
<dbReference type="PANTHER" id="PTHR10010">
    <property type="entry name" value="SOLUTE CARRIER FAMILY 34 SODIUM PHOSPHATE , MEMBER 2-RELATED"/>
    <property type="match status" value="1"/>
</dbReference>
<gene>
    <name evidence="7" type="ORF">SAMN05216244_4008</name>
</gene>
<evidence type="ECO:0000313" key="7">
    <source>
        <dbReference type="EMBL" id="SDN01511.1"/>
    </source>
</evidence>
<feature type="transmembrane region" description="Helical" evidence="6">
    <location>
        <begin position="206"/>
        <end position="229"/>
    </location>
</feature>
<organism evidence="7 8">
    <name type="scientific">Sediminibacillus halophilus</name>
    <dbReference type="NCBI Taxonomy" id="482461"/>
    <lineage>
        <taxon>Bacteria</taxon>
        <taxon>Bacillati</taxon>
        <taxon>Bacillota</taxon>
        <taxon>Bacilli</taxon>
        <taxon>Bacillales</taxon>
        <taxon>Bacillaceae</taxon>
        <taxon>Sediminibacillus</taxon>
    </lineage>
</organism>
<dbReference type="OrthoDB" id="9763003at2"/>
<keyword evidence="5 6" id="KW-0472">Membrane</keyword>
<reference evidence="8" key="1">
    <citation type="submission" date="2016-10" db="EMBL/GenBank/DDBJ databases">
        <authorList>
            <person name="Varghese N."/>
            <person name="Submissions S."/>
        </authorList>
    </citation>
    <scope>NUCLEOTIDE SEQUENCE [LARGE SCALE GENOMIC DNA]</scope>
    <source>
        <strain evidence="8">CGMCC 1.6199</strain>
    </source>
</reference>
<dbReference type="GO" id="GO:0044341">
    <property type="term" value="P:sodium-dependent phosphate transport"/>
    <property type="evidence" value="ECO:0007669"/>
    <property type="project" value="InterPro"/>
</dbReference>